<organism evidence="1 2">
    <name type="scientific">Bugula neritina</name>
    <name type="common">Brown bryozoan</name>
    <name type="synonym">Sertularia neritina</name>
    <dbReference type="NCBI Taxonomy" id="10212"/>
    <lineage>
        <taxon>Eukaryota</taxon>
        <taxon>Metazoa</taxon>
        <taxon>Spiralia</taxon>
        <taxon>Lophotrochozoa</taxon>
        <taxon>Bryozoa</taxon>
        <taxon>Gymnolaemata</taxon>
        <taxon>Cheilostomatida</taxon>
        <taxon>Flustrina</taxon>
        <taxon>Buguloidea</taxon>
        <taxon>Bugulidae</taxon>
        <taxon>Bugula</taxon>
    </lineage>
</organism>
<name>A0A7J7J704_BUGNE</name>
<accession>A0A7J7J704</accession>
<evidence type="ECO:0000313" key="1">
    <source>
        <dbReference type="EMBL" id="KAF6021707.1"/>
    </source>
</evidence>
<protein>
    <submittedName>
        <fullName evidence="1">Uncharacterized protein</fullName>
    </submittedName>
</protein>
<evidence type="ECO:0000313" key="2">
    <source>
        <dbReference type="Proteomes" id="UP000593567"/>
    </source>
</evidence>
<comment type="caution">
    <text evidence="1">The sequence shown here is derived from an EMBL/GenBank/DDBJ whole genome shotgun (WGS) entry which is preliminary data.</text>
</comment>
<dbReference type="EMBL" id="VXIV02002976">
    <property type="protein sequence ID" value="KAF6021707.1"/>
    <property type="molecule type" value="Genomic_DNA"/>
</dbReference>
<dbReference type="AlphaFoldDB" id="A0A7J7J704"/>
<sequence length="91" mass="10774">MKPISLAYCLKHCLHMFSPYFLMIPCWLLQTRLVKEKVYLRSNESLKADGEFSCWEFILFLLVVEINRKAIGIDFALWGTLRYSNKLLELL</sequence>
<proteinExistence type="predicted"/>
<keyword evidence="2" id="KW-1185">Reference proteome</keyword>
<dbReference type="Proteomes" id="UP000593567">
    <property type="component" value="Unassembled WGS sequence"/>
</dbReference>
<gene>
    <name evidence="1" type="ORF">EB796_019982</name>
</gene>
<reference evidence="1" key="1">
    <citation type="submission" date="2020-06" db="EMBL/GenBank/DDBJ databases">
        <title>Draft genome of Bugula neritina, a colonial animal packing powerful symbionts and potential medicines.</title>
        <authorList>
            <person name="Rayko M."/>
        </authorList>
    </citation>
    <scope>NUCLEOTIDE SEQUENCE [LARGE SCALE GENOMIC DNA]</scope>
    <source>
        <strain evidence="1">Kwan_BN1</strain>
    </source>
</reference>